<name>A0A1X0AWU8_9MYCO</name>
<reference evidence="3 4" key="1">
    <citation type="submission" date="2017-02" db="EMBL/GenBank/DDBJ databases">
        <title>The new phylogeny of genus Mycobacterium.</title>
        <authorList>
            <person name="Tortoli E."/>
            <person name="Trovato A."/>
            <person name="Cirillo D.M."/>
        </authorList>
    </citation>
    <scope>NUCLEOTIDE SEQUENCE [LARGE SCALE GENOMIC DNA]</scope>
    <source>
        <strain evidence="3 4">RW6</strain>
    </source>
</reference>
<feature type="compositionally biased region" description="Low complexity" evidence="1">
    <location>
        <begin position="452"/>
        <end position="465"/>
    </location>
</feature>
<dbReference type="InterPro" id="IPR003399">
    <property type="entry name" value="Mce/MlaD"/>
</dbReference>
<dbReference type="PANTHER" id="PTHR33371:SF16">
    <property type="entry name" value="MCE-FAMILY PROTEIN MCE3F"/>
    <property type="match status" value="1"/>
</dbReference>
<dbReference type="Pfam" id="PF02470">
    <property type="entry name" value="MlaD"/>
    <property type="match status" value="1"/>
</dbReference>
<feature type="region of interest" description="Disordered" evidence="1">
    <location>
        <begin position="407"/>
        <end position="536"/>
    </location>
</feature>
<accession>A0A1X0AWU8</accession>
<feature type="domain" description="Mce/MlaD" evidence="2">
    <location>
        <begin position="41"/>
        <end position="113"/>
    </location>
</feature>
<gene>
    <name evidence="3" type="ORF">BST13_17315</name>
</gene>
<dbReference type="RefSeq" id="WP_083165245.1">
    <property type="nucleotide sequence ID" value="NZ_MVHF01000016.1"/>
</dbReference>
<organism evidence="3 4">
    <name type="scientific">Mycobacterium aquaticum</name>
    <dbReference type="NCBI Taxonomy" id="1927124"/>
    <lineage>
        <taxon>Bacteria</taxon>
        <taxon>Bacillati</taxon>
        <taxon>Actinomycetota</taxon>
        <taxon>Actinomycetes</taxon>
        <taxon>Mycobacteriales</taxon>
        <taxon>Mycobacteriaceae</taxon>
        <taxon>Mycobacterium</taxon>
    </lineage>
</organism>
<evidence type="ECO:0000313" key="3">
    <source>
        <dbReference type="EMBL" id="ORA34493.1"/>
    </source>
</evidence>
<comment type="caution">
    <text evidence="3">The sequence shown here is derived from an EMBL/GenBank/DDBJ whole genome shotgun (WGS) entry which is preliminary data.</text>
</comment>
<keyword evidence="4" id="KW-1185">Reference proteome</keyword>
<dbReference type="NCBIfam" id="TIGR00996">
    <property type="entry name" value="Mtu_fam_mce"/>
    <property type="match status" value="1"/>
</dbReference>
<evidence type="ECO:0000256" key="1">
    <source>
        <dbReference type="SAM" id="MobiDB-lite"/>
    </source>
</evidence>
<dbReference type="EMBL" id="MVHF01000016">
    <property type="protein sequence ID" value="ORA34493.1"/>
    <property type="molecule type" value="Genomic_DNA"/>
</dbReference>
<dbReference type="Proteomes" id="UP000192448">
    <property type="component" value="Unassembled WGS sequence"/>
</dbReference>
<dbReference type="GO" id="GO:0005576">
    <property type="term" value="C:extracellular region"/>
    <property type="evidence" value="ECO:0007669"/>
    <property type="project" value="TreeGrafter"/>
</dbReference>
<feature type="compositionally biased region" description="Low complexity" evidence="1">
    <location>
        <begin position="473"/>
        <end position="488"/>
    </location>
</feature>
<proteinExistence type="predicted"/>
<dbReference type="InterPro" id="IPR005693">
    <property type="entry name" value="Mce"/>
</dbReference>
<sequence>MLTRLIKAQLVIFTLASIIGTAVMAIVYLQVPTMLDIGRMTVTVELPASGGLYRFANVTYRGVKIGTVTAMKLTRTGAEATLSLDTTPKVPADLRVEVHSLSAIGEQYIDLLPRTDSGPYLQDGAVIAQRDTAIPQPVGPLLDQASSLVDSISQTKLGQLLDETYAGFGGADYDLGSLVDSAATLSGSLATVSDQSRALVEDSAPLIDSQAQSADAIRAWARSLAGVTGQLVANDAALRRILQAGPEAVNEATKLLNQIKPTLPLLLANLTTIGQVGVTYNPSIQQLLVLMPPYIASVQTYGLVQNNPVGLPLGDFALTLSDPPACTVGFLPPSSWRSPADTSTVDTPDGLYCKLPQDSPIGVRGARNYPCMGHPGKRAPTVQLCDSPQPFEPLALRQHTLGPYPIDPNLIAQGIPPDDRVDFGDHIFGPVGGTGPDASAPSPPEYSPGSTPPENHNGETNTEPTEPAPSTPEPSSSPVVSPSAFSPTGLDISRSVAVTQYNPRTGGFLSPDGHPMRQTDLVPSARAKSWKDLLPT</sequence>
<dbReference type="AlphaFoldDB" id="A0A1X0AWU8"/>
<dbReference type="PANTHER" id="PTHR33371">
    <property type="entry name" value="INTERMEMBRANE PHOSPHOLIPID TRANSPORT SYSTEM BINDING PROTEIN MLAD-RELATED"/>
    <property type="match status" value="1"/>
</dbReference>
<dbReference type="OrthoDB" id="4741753at2"/>
<evidence type="ECO:0000259" key="2">
    <source>
        <dbReference type="Pfam" id="PF02470"/>
    </source>
</evidence>
<dbReference type="STRING" id="1927124.BST13_17315"/>
<dbReference type="InterPro" id="IPR052336">
    <property type="entry name" value="MlaD_Phospholipid_Transporter"/>
</dbReference>
<evidence type="ECO:0000313" key="4">
    <source>
        <dbReference type="Proteomes" id="UP000192448"/>
    </source>
</evidence>
<protein>
    <submittedName>
        <fullName evidence="3">Virulence factor Mce</fullName>
    </submittedName>
</protein>